<evidence type="ECO:0000313" key="6">
    <source>
        <dbReference type="Proteomes" id="UP000177006"/>
    </source>
</evidence>
<dbReference type="PANTHER" id="PTHR11516:SF60">
    <property type="entry name" value="PYRUVATE DEHYDROGENASE E1 COMPONENT SUBUNIT ALPHA"/>
    <property type="match status" value="1"/>
</dbReference>
<evidence type="ECO:0000256" key="3">
    <source>
        <dbReference type="ARBA" id="ARBA00023052"/>
    </source>
</evidence>
<dbReference type="AlphaFoldDB" id="A0A1F5E7L3"/>
<sequence length="308" mass="34586">MKTIDIARQVLRLRLSQMIVNERYKKSDFKIPIHLAFGHESIAVAINELAKKSDQLVLSHRNIHYNLARSGSLKRVLNEYYLRKSGLADGRLGSMNLANQKKNITYTSSILGNNVSVASGLALGQKVKKQKGIVIVVTGDGAIEEGSFYESLVFMKSNHLASLIIVEDNGWSLATRIEERRCHINLNQFTASLGIKFLELSNNDPYVYLKKLTSARQSTIRNKSPFCVGVKLSTLGNWNLKTAEHPLGKSINYHAGPAPTINLSDWPLIKNSAEDPVFVLKKYFSEKLLKRLAKDILESLKREVDEIH</sequence>
<dbReference type="Gene3D" id="3.40.50.970">
    <property type="match status" value="1"/>
</dbReference>
<dbReference type="Pfam" id="PF00676">
    <property type="entry name" value="E1_dh"/>
    <property type="match status" value="1"/>
</dbReference>
<evidence type="ECO:0000313" key="5">
    <source>
        <dbReference type="EMBL" id="OGD63363.1"/>
    </source>
</evidence>
<dbReference type="GO" id="GO:0006086">
    <property type="term" value="P:pyruvate decarboxylation to acetyl-CoA"/>
    <property type="evidence" value="ECO:0007669"/>
    <property type="project" value="TreeGrafter"/>
</dbReference>
<dbReference type="PANTHER" id="PTHR11516">
    <property type="entry name" value="PYRUVATE DEHYDROGENASE E1 COMPONENT, ALPHA SUBUNIT BACTERIAL AND ORGANELLAR"/>
    <property type="match status" value="1"/>
</dbReference>
<dbReference type="STRING" id="1797457.A2160_02670"/>
<evidence type="ECO:0000256" key="2">
    <source>
        <dbReference type="ARBA" id="ARBA00023002"/>
    </source>
</evidence>
<dbReference type="SUPFAM" id="SSF52518">
    <property type="entry name" value="Thiamin diphosphate-binding fold (THDP-binding)"/>
    <property type="match status" value="1"/>
</dbReference>
<comment type="cofactor">
    <cofactor evidence="1">
        <name>thiamine diphosphate</name>
        <dbReference type="ChEBI" id="CHEBI:58937"/>
    </cofactor>
</comment>
<dbReference type="InterPro" id="IPR029061">
    <property type="entry name" value="THDP-binding"/>
</dbReference>
<proteinExistence type="predicted"/>
<name>A0A1F5E7L3_9BACT</name>
<reference evidence="5 6" key="1">
    <citation type="journal article" date="2016" name="Nat. Commun.">
        <title>Thousands of microbial genomes shed light on interconnected biogeochemical processes in an aquifer system.</title>
        <authorList>
            <person name="Anantharaman K."/>
            <person name="Brown C.T."/>
            <person name="Hug L.A."/>
            <person name="Sharon I."/>
            <person name="Castelle C.J."/>
            <person name="Probst A.J."/>
            <person name="Thomas B.C."/>
            <person name="Singh A."/>
            <person name="Wilkins M.J."/>
            <person name="Karaoz U."/>
            <person name="Brodie E.L."/>
            <person name="Williams K.H."/>
            <person name="Hubbard S.S."/>
            <person name="Banfield J.F."/>
        </authorList>
    </citation>
    <scope>NUCLEOTIDE SEQUENCE [LARGE SCALE GENOMIC DNA]</scope>
</reference>
<gene>
    <name evidence="5" type="ORF">A2160_02670</name>
</gene>
<keyword evidence="2" id="KW-0560">Oxidoreductase</keyword>
<keyword evidence="3" id="KW-0786">Thiamine pyrophosphate</keyword>
<protein>
    <recommendedName>
        <fullName evidence="4">Dehydrogenase E1 component domain-containing protein</fullName>
    </recommendedName>
</protein>
<feature type="domain" description="Dehydrogenase E1 component" evidence="4">
    <location>
        <begin position="23"/>
        <end position="228"/>
    </location>
</feature>
<organism evidence="5 6">
    <name type="scientific">Candidatus Beckwithbacteria bacterium RBG_13_42_9</name>
    <dbReference type="NCBI Taxonomy" id="1797457"/>
    <lineage>
        <taxon>Bacteria</taxon>
        <taxon>Candidatus Beckwithiibacteriota</taxon>
    </lineage>
</organism>
<dbReference type="EMBL" id="MEZK01000010">
    <property type="protein sequence ID" value="OGD63363.1"/>
    <property type="molecule type" value="Genomic_DNA"/>
</dbReference>
<comment type="caution">
    <text evidence="5">The sequence shown here is derived from an EMBL/GenBank/DDBJ whole genome shotgun (WGS) entry which is preliminary data.</text>
</comment>
<dbReference type="InterPro" id="IPR050642">
    <property type="entry name" value="PDH_E1_Alpha_Subunit"/>
</dbReference>
<evidence type="ECO:0000259" key="4">
    <source>
        <dbReference type="Pfam" id="PF00676"/>
    </source>
</evidence>
<dbReference type="GO" id="GO:0004739">
    <property type="term" value="F:pyruvate dehydrogenase (acetyl-transferring) activity"/>
    <property type="evidence" value="ECO:0007669"/>
    <property type="project" value="TreeGrafter"/>
</dbReference>
<evidence type="ECO:0000256" key="1">
    <source>
        <dbReference type="ARBA" id="ARBA00001964"/>
    </source>
</evidence>
<accession>A0A1F5E7L3</accession>
<dbReference type="InterPro" id="IPR001017">
    <property type="entry name" value="DH_E1"/>
</dbReference>
<dbReference type="Proteomes" id="UP000177006">
    <property type="component" value="Unassembled WGS sequence"/>
</dbReference>